<accession>A0A7J7J554</accession>
<evidence type="ECO:0000256" key="2">
    <source>
        <dbReference type="ARBA" id="ARBA00022490"/>
    </source>
</evidence>
<feature type="region of interest" description="Disordered" evidence="9">
    <location>
        <begin position="166"/>
        <end position="238"/>
    </location>
</feature>
<dbReference type="OrthoDB" id="197906at2759"/>
<feature type="compositionally biased region" description="Polar residues" evidence="9">
    <location>
        <begin position="182"/>
        <end position="201"/>
    </location>
</feature>
<feature type="compositionally biased region" description="Basic and acidic residues" evidence="9">
    <location>
        <begin position="171"/>
        <end position="181"/>
    </location>
</feature>
<dbReference type="PANTHER" id="PTHR34252:SF1">
    <property type="entry name" value="CENTRIOLAR SATELLITE-ASSOCIATED TUBULIN POLYGLUTAMYLASE COMPLEX REGULATOR 1"/>
    <property type="match status" value="1"/>
</dbReference>
<gene>
    <name evidence="10" type="ORF">EB796_020877</name>
</gene>
<evidence type="ECO:0000313" key="10">
    <source>
        <dbReference type="EMBL" id="KAF6020801.1"/>
    </source>
</evidence>
<evidence type="ECO:0000256" key="3">
    <source>
        <dbReference type="ARBA" id="ARBA00022553"/>
    </source>
</evidence>
<keyword evidence="4" id="KW-0493">Microtubule</keyword>
<comment type="function">
    <text evidence="8">Regulator of the tubulin polyglutamylase complex (TPGC) that controls cytoskeletal organization, nuclear shape, and cilium disassembly by balancing microtubule and actin assembly. Regulates the assembly and stability of the TPGC and thereby modulates polyglutamylation of the microtubule, which antagonizes MAP4 binding.</text>
</comment>
<dbReference type="EMBL" id="VXIV02003144">
    <property type="protein sequence ID" value="KAF6020801.1"/>
    <property type="molecule type" value="Genomic_DNA"/>
</dbReference>
<evidence type="ECO:0000256" key="7">
    <source>
        <dbReference type="ARBA" id="ARBA00033769"/>
    </source>
</evidence>
<keyword evidence="3" id="KW-0597">Phosphoprotein</keyword>
<dbReference type="Proteomes" id="UP000593567">
    <property type="component" value="Unassembled WGS sequence"/>
</dbReference>
<evidence type="ECO:0000256" key="4">
    <source>
        <dbReference type="ARBA" id="ARBA00022701"/>
    </source>
</evidence>
<evidence type="ECO:0000256" key="6">
    <source>
        <dbReference type="ARBA" id="ARBA00033750"/>
    </source>
</evidence>
<evidence type="ECO:0000256" key="1">
    <source>
        <dbReference type="ARBA" id="ARBA00004607"/>
    </source>
</evidence>
<keyword evidence="2" id="KW-0963">Cytoplasm</keyword>
<name>A0A7J7J554_BUGNE</name>
<dbReference type="AlphaFoldDB" id="A0A7J7J554"/>
<evidence type="ECO:0000256" key="5">
    <source>
        <dbReference type="ARBA" id="ARBA00023212"/>
    </source>
</evidence>
<comment type="subcellular location">
    <subcellularLocation>
        <location evidence="1">Cytoplasm</location>
        <location evidence="1">Cytoskeleton</location>
        <location evidence="1">Microtubule organizing center</location>
        <location evidence="1">Centrosome</location>
        <location evidence="1">Centriolar satellite</location>
    </subcellularLocation>
</comment>
<organism evidence="10 11">
    <name type="scientific">Bugula neritina</name>
    <name type="common">Brown bryozoan</name>
    <name type="synonym">Sertularia neritina</name>
    <dbReference type="NCBI Taxonomy" id="10212"/>
    <lineage>
        <taxon>Eukaryota</taxon>
        <taxon>Metazoa</taxon>
        <taxon>Spiralia</taxon>
        <taxon>Lophotrochozoa</taxon>
        <taxon>Bryozoa</taxon>
        <taxon>Gymnolaemata</taxon>
        <taxon>Cheilostomatida</taxon>
        <taxon>Flustrina</taxon>
        <taxon>Buguloidea</taxon>
        <taxon>Bugulidae</taxon>
        <taxon>Bugula</taxon>
    </lineage>
</organism>
<sequence>MLQKTAKIVLIDDAHDCLISFTDFLYSFQLQLYYQEFLEASSNTYQSLLTESHSPRDIVVPTDHTTQVHKEKQLPSNSTLTAAEGVDSMKFYKSLSQLIDKYRFSIPSLATLKEILSASLTTTFYGFLVALSKSEAINSGIGRLPASTNIFDGVESSSLLKVQSVTIPTKQTEEKPSEGDQKSSVIQENLKKPTQSQQTKSESMKTAPKVFTKKSTERARQISTESSSDADSSESDST</sequence>
<comment type="caution">
    <text evidence="10">The sequence shown here is derived from an EMBL/GenBank/DDBJ whole genome shotgun (WGS) entry which is preliminary data.</text>
</comment>
<evidence type="ECO:0000256" key="8">
    <source>
        <dbReference type="ARBA" id="ARBA00045673"/>
    </source>
</evidence>
<dbReference type="PANTHER" id="PTHR34252">
    <property type="entry name" value="UPF0705 PROTEIN C11ORF49"/>
    <property type="match status" value="1"/>
</dbReference>
<dbReference type="GO" id="GO:0005874">
    <property type="term" value="C:microtubule"/>
    <property type="evidence" value="ECO:0007669"/>
    <property type="project" value="UniProtKB-KW"/>
</dbReference>
<keyword evidence="11" id="KW-1185">Reference proteome</keyword>
<keyword evidence="5" id="KW-0206">Cytoskeleton</keyword>
<dbReference type="InterPro" id="IPR038968">
    <property type="entry name" value="CSTPP1"/>
</dbReference>
<evidence type="ECO:0000313" key="11">
    <source>
        <dbReference type="Proteomes" id="UP000593567"/>
    </source>
</evidence>
<evidence type="ECO:0000256" key="9">
    <source>
        <dbReference type="SAM" id="MobiDB-lite"/>
    </source>
</evidence>
<proteinExistence type="inferred from homology"/>
<reference evidence="10" key="1">
    <citation type="submission" date="2020-06" db="EMBL/GenBank/DDBJ databases">
        <title>Draft genome of Bugula neritina, a colonial animal packing powerful symbionts and potential medicines.</title>
        <authorList>
            <person name="Rayko M."/>
        </authorList>
    </citation>
    <scope>NUCLEOTIDE SEQUENCE [LARGE SCALE GENOMIC DNA]</scope>
    <source>
        <strain evidence="10">Kwan_BN1</strain>
    </source>
</reference>
<dbReference type="GO" id="GO:0034451">
    <property type="term" value="C:centriolar satellite"/>
    <property type="evidence" value="ECO:0007669"/>
    <property type="project" value="UniProtKB-SubCell"/>
</dbReference>
<comment type="similarity">
    <text evidence="6">Belongs to the CSTPP1 family.</text>
</comment>
<protein>
    <recommendedName>
        <fullName evidence="7">Centriolar satellite-associated tubulin polyglutamylase complex regulator 1</fullName>
    </recommendedName>
</protein>